<feature type="non-terminal residue" evidence="4">
    <location>
        <position position="1"/>
    </location>
</feature>
<evidence type="ECO:0000313" key="5">
    <source>
        <dbReference type="Proteomes" id="UP000249739"/>
    </source>
</evidence>
<gene>
    <name evidence="4" type="ORF">DI586_08420</name>
</gene>
<dbReference type="GO" id="GO:0019867">
    <property type="term" value="C:outer membrane"/>
    <property type="evidence" value="ECO:0007669"/>
    <property type="project" value="InterPro"/>
</dbReference>
<dbReference type="Pfam" id="PF01103">
    <property type="entry name" value="Omp85"/>
    <property type="match status" value="1"/>
</dbReference>
<dbReference type="AlphaFoldDB" id="A0A2W5FI45"/>
<dbReference type="Gene3D" id="2.40.160.50">
    <property type="entry name" value="membrane protein fhac: a member of the omp85/tpsb transporter family"/>
    <property type="match status" value="1"/>
</dbReference>
<feature type="domain" description="Bacterial surface antigen (D15)" evidence="3">
    <location>
        <begin position="1"/>
        <end position="155"/>
    </location>
</feature>
<evidence type="ECO:0000259" key="3">
    <source>
        <dbReference type="Pfam" id="PF01103"/>
    </source>
</evidence>
<dbReference type="Proteomes" id="UP000249739">
    <property type="component" value="Unassembled WGS sequence"/>
</dbReference>
<evidence type="ECO:0000256" key="2">
    <source>
        <dbReference type="ARBA" id="ARBA00023136"/>
    </source>
</evidence>
<keyword evidence="2" id="KW-0472">Membrane</keyword>
<comment type="subcellular location">
    <subcellularLocation>
        <location evidence="1">Membrane</location>
    </subcellularLocation>
</comment>
<protein>
    <submittedName>
        <fullName evidence="4">Outer membrane protein assembly factor BamA</fullName>
    </submittedName>
</protein>
<evidence type="ECO:0000256" key="1">
    <source>
        <dbReference type="ARBA" id="ARBA00004370"/>
    </source>
</evidence>
<organism evidence="4 5">
    <name type="scientific">Micavibrio aeruginosavorus</name>
    <dbReference type="NCBI Taxonomy" id="349221"/>
    <lineage>
        <taxon>Bacteria</taxon>
        <taxon>Pseudomonadati</taxon>
        <taxon>Bdellovibrionota</taxon>
        <taxon>Bdellovibrionia</taxon>
        <taxon>Bdellovibrionales</taxon>
        <taxon>Pseudobdellovibrionaceae</taxon>
        <taxon>Micavibrio</taxon>
    </lineage>
</organism>
<comment type="caution">
    <text evidence="4">The sequence shown here is derived from an EMBL/GenBank/DDBJ whole genome shotgun (WGS) entry which is preliminary data.</text>
</comment>
<dbReference type="InterPro" id="IPR000184">
    <property type="entry name" value="Bac_surfAg_D15"/>
</dbReference>
<evidence type="ECO:0000313" key="4">
    <source>
        <dbReference type="EMBL" id="PZP54948.1"/>
    </source>
</evidence>
<accession>A0A2W5FI45</accession>
<sequence length="155" mass="17241">YYPVAKGWVFNLLGETGAIKGVMDEDVKINERYFLGNNTFRGFERSGIGPRDEATDDALGGNFFYRGTAELTFPMGFPEEMGIAGHLFNDIGSLWEIDDGNQVGVQDESTLRASAGIGASWRSPFGPVRVDLAAPYLKEDFDKDELFRFSFGTRF</sequence>
<reference evidence="4 5" key="1">
    <citation type="submission" date="2017-08" db="EMBL/GenBank/DDBJ databases">
        <title>Infants hospitalized years apart are colonized by the same room-sourced microbial strains.</title>
        <authorList>
            <person name="Brooks B."/>
            <person name="Olm M.R."/>
            <person name="Firek B.A."/>
            <person name="Baker R."/>
            <person name="Thomas B.C."/>
            <person name="Morowitz M.J."/>
            <person name="Banfield J.F."/>
        </authorList>
    </citation>
    <scope>NUCLEOTIDE SEQUENCE [LARGE SCALE GENOMIC DNA]</scope>
    <source>
        <strain evidence="4">S2_006_000_R2_64</strain>
    </source>
</reference>
<proteinExistence type="predicted"/>
<name>A0A2W5FI45_9BACT</name>
<dbReference type="EMBL" id="QFOT01000099">
    <property type="protein sequence ID" value="PZP54948.1"/>
    <property type="molecule type" value="Genomic_DNA"/>
</dbReference>